<dbReference type="AlphaFoldDB" id="A0AAV6UT70"/>
<evidence type="ECO:0000313" key="1">
    <source>
        <dbReference type="EMBL" id="KAG8186848.1"/>
    </source>
</evidence>
<evidence type="ECO:0000313" key="2">
    <source>
        <dbReference type="Proteomes" id="UP000827092"/>
    </source>
</evidence>
<accession>A0AAV6UT70</accession>
<keyword evidence="2" id="KW-1185">Reference proteome</keyword>
<reference evidence="1 2" key="1">
    <citation type="journal article" date="2022" name="Nat. Ecol. Evol.">
        <title>A masculinizing supergene underlies an exaggerated male reproductive morph in a spider.</title>
        <authorList>
            <person name="Hendrickx F."/>
            <person name="De Corte Z."/>
            <person name="Sonet G."/>
            <person name="Van Belleghem S.M."/>
            <person name="Kostlbacher S."/>
            <person name="Vangestel C."/>
        </authorList>
    </citation>
    <scope>NUCLEOTIDE SEQUENCE [LARGE SCALE GENOMIC DNA]</scope>
    <source>
        <strain evidence="1">W744_W776</strain>
    </source>
</reference>
<protein>
    <submittedName>
        <fullName evidence="1">Uncharacterized protein</fullName>
    </submittedName>
</protein>
<proteinExistence type="predicted"/>
<organism evidence="1 2">
    <name type="scientific">Oedothorax gibbosus</name>
    <dbReference type="NCBI Taxonomy" id="931172"/>
    <lineage>
        <taxon>Eukaryota</taxon>
        <taxon>Metazoa</taxon>
        <taxon>Ecdysozoa</taxon>
        <taxon>Arthropoda</taxon>
        <taxon>Chelicerata</taxon>
        <taxon>Arachnida</taxon>
        <taxon>Araneae</taxon>
        <taxon>Araneomorphae</taxon>
        <taxon>Entelegynae</taxon>
        <taxon>Araneoidea</taxon>
        <taxon>Linyphiidae</taxon>
        <taxon>Erigoninae</taxon>
        <taxon>Oedothorax</taxon>
    </lineage>
</organism>
<sequence>MDVTSRRLPLMPLRDCSGSETTKQKEVSRMKMTPLCLSSFICLNGVKTLMYRNKVKQVRSSSCPRSSIVMEYQGRLYTMVATPIKQLTCELSHPASKKIINLMMLRYKCLETTWRMSSPLCSQEVVAS</sequence>
<comment type="caution">
    <text evidence="1">The sequence shown here is derived from an EMBL/GenBank/DDBJ whole genome shotgun (WGS) entry which is preliminary data.</text>
</comment>
<dbReference type="Proteomes" id="UP000827092">
    <property type="component" value="Unassembled WGS sequence"/>
</dbReference>
<dbReference type="EMBL" id="JAFNEN010000287">
    <property type="protein sequence ID" value="KAG8186848.1"/>
    <property type="molecule type" value="Genomic_DNA"/>
</dbReference>
<gene>
    <name evidence="1" type="ORF">JTE90_024094</name>
</gene>
<name>A0AAV6UT70_9ARAC</name>